<organism evidence="4 5">
    <name type="scientific">Pedobacter cryoconitis</name>
    <dbReference type="NCBI Taxonomy" id="188932"/>
    <lineage>
        <taxon>Bacteria</taxon>
        <taxon>Pseudomonadati</taxon>
        <taxon>Bacteroidota</taxon>
        <taxon>Sphingobacteriia</taxon>
        <taxon>Sphingobacteriales</taxon>
        <taxon>Sphingobacteriaceae</taxon>
        <taxon>Pedobacter</taxon>
    </lineage>
</organism>
<sequence length="124" mass="14073">MNAAFDKKIFIVDDDPFLTAMLEQILMEIGFTNLDLFADGKSCIQNIHQKPEIIFLDYQMEEMNGLDVLKKIKENSPETAVIFTTALEDLSIAMQSITHGSCDFLLKKNISRKEVESILSEILN</sequence>
<dbReference type="GO" id="GO:0000160">
    <property type="term" value="P:phosphorelay signal transduction system"/>
    <property type="evidence" value="ECO:0007669"/>
    <property type="project" value="InterPro"/>
</dbReference>
<dbReference type="PROSITE" id="PS50110">
    <property type="entry name" value="RESPONSE_REGULATORY"/>
    <property type="match status" value="1"/>
</dbReference>
<dbReference type="InterPro" id="IPR001789">
    <property type="entry name" value="Sig_transdc_resp-reg_receiver"/>
</dbReference>
<dbReference type="AlphaFoldDB" id="A0A7W8ZJC6"/>
<evidence type="ECO:0000259" key="3">
    <source>
        <dbReference type="PROSITE" id="PS50110"/>
    </source>
</evidence>
<dbReference type="InterPro" id="IPR011006">
    <property type="entry name" value="CheY-like_superfamily"/>
</dbReference>
<keyword evidence="4" id="KW-0238">DNA-binding</keyword>
<dbReference type="SMART" id="SM00448">
    <property type="entry name" value="REC"/>
    <property type="match status" value="1"/>
</dbReference>
<dbReference type="SUPFAM" id="SSF52172">
    <property type="entry name" value="CheY-like"/>
    <property type="match status" value="1"/>
</dbReference>
<name>A0A7W8ZJC6_9SPHI</name>
<evidence type="ECO:0000256" key="1">
    <source>
        <dbReference type="ARBA" id="ARBA00022553"/>
    </source>
</evidence>
<dbReference type="InterPro" id="IPR050595">
    <property type="entry name" value="Bact_response_regulator"/>
</dbReference>
<protein>
    <submittedName>
        <fullName evidence="4">DNA-binding NtrC family response regulator</fullName>
    </submittedName>
</protein>
<dbReference type="Proteomes" id="UP000537204">
    <property type="component" value="Unassembled WGS sequence"/>
</dbReference>
<evidence type="ECO:0000256" key="2">
    <source>
        <dbReference type="PROSITE-ProRule" id="PRU00169"/>
    </source>
</evidence>
<dbReference type="CDD" id="cd00156">
    <property type="entry name" value="REC"/>
    <property type="match status" value="1"/>
</dbReference>
<dbReference type="PANTHER" id="PTHR44591:SF23">
    <property type="entry name" value="CHEY SUBFAMILY"/>
    <property type="match status" value="1"/>
</dbReference>
<dbReference type="RefSeq" id="WP_183879218.1">
    <property type="nucleotide sequence ID" value="NZ_JACHCE010000001.1"/>
</dbReference>
<dbReference type="EMBL" id="JACHCE010000001">
    <property type="protein sequence ID" value="MBB5634967.1"/>
    <property type="molecule type" value="Genomic_DNA"/>
</dbReference>
<dbReference type="Pfam" id="PF00072">
    <property type="entry name" value="Response_reg"/>
    <property type="match status" value="1"/>
</dbReference>
<accession>A0A7W8ZJC6</accession>
<gene>
    <name evidence="4" type="ORF">HDE68_000852</name>
</gene>
<evidence type="ECO:0000313" key="5">
    <source>
        <dbReference type="Proteomes" id="UP000537204"/>
    </source>
</evidence>
<evidence type="ECO:0000313" key="4">
    <source>
        <dbReference type="EMBL" id="MBB5634967.1"/>
    </source>
</evidence>
<feature type="domain" description="Response regulatory" evidence="3">
    <location>
        <begin position="8"/>
        <end position="122"/>
    </location>
</feature>
<dbReference type="Gene3D" id="3.40.50.2300">
    <property type="match status" value="1"/>
</dbReference>
<feature type="modified residue" description="4-aspartylphosphate" evidence="2">
    <location>
        <position position="57"/>
    </location>
</feature>
<dbReference type="GO" id="GO:0003677">
    <property type="term" value="F:DNA binding"/>
    <property type="evidence" value="ECO:0007669"/>
    <property type="project" value="UniProtKB-KW"/>
</dbReference>
<dbReference type="PANTHER" id="PTHR44591">
    <property type="entry name" value="STRESS RESPONSE REGULATOR PROTEIN 1"/>
    <property type="match status" value="1"/>
</dbReference>
<proteinExistence type="predicted"/>
<comment type="caution">
    <text evidence="4">The sequence shown here is derived from an EMBL/GenBank/DDBJ whole genome shotgun (WGS) entry which is preliminary data.</text>
</comment>
<reference evidence="4 5" key="1">
    <citation type="submission" date="2020-08" db="EMBL/GenBank/DDBJ databases">
        <title>Genomic Encyclopedia of Type Strains, Phase IV (KMG-V): Genome sequencing to study the core and pangenomes of soil and plant-associated prokaryotes.</title>
        <authorList>
            <person name="Whitman W."/>
        </authorList>
    </citation>
    <scope>NUCLEOTIDE SEQUENCE [LARGE SCALE GENOMIC DNA]</scope>
    <source>
        <strain evidence="4 5">S3M1</strain>
    </source>
</reference>
<keyword evidence="1 2" id="KW-0597">Phosphoprotein</keyword>